<dbReference type="PROSITE" id="PS50294">
    <property type="entry name" value="WD_REPEATS_REGION"/>
    <property type="match status" value="1"/>
</dbReference>
<dbReference type="PROSITE" id="PS00678">
    <property type="entry name" value="WD_REPEATS_1"/>
    <property type="match status" value="1"/>
</dbReference>
<dbReference type="AlphaFoldDB" id="N6T5Z3"/>
<feature type="non-terminal residue" evidence="3">
    <location>
        <position position="1"/>
    </location>
</feature>
<evidence type="ECO:0000313" key="3">
    <source>
        <dbReference type="EMBL" id="ENN73068.1"/>
    </source>
</evidence>
<evidence type="ECO:0000256" key="1">
    <source>
        <dbReference type="ARBA" id="ARBA00022574"/>
    </source>
</evidence>
<dbReference type="InterPro" id="IPR015943">
    <property type="entry name" value="WD40/YVTN_repeat-like_dom_sf"/>
</dbReference>
<dbReference type="InterPro" id="IPR001680">
    <property type="entry name" value="WD40_rpt"/>
</dbReference>
<dbReference type="EMBL" id="KB741183">
    <property type="protein sequence ID" value="ENN73068.1"/>
    <property type="molecule type" value="Genomic_DNA"/>
</dbReference>
<dbReference type="SMART" id="SM00320">
    <property type="entry name" value="WD40"/>
    <property type="match status" value="3"/>
</dbReference>
<proteinExistence type="predicted"/>
<dbReference type="PANTHER" id="PTHR47326:SF1">
    <property type="entry name" value="HTH PSQ-TYPE DOMAIN-CONTAINING PROTEIN"/>
    <property type="match status" value="1"/>
</dbReference>
<dbReference type="OrthoDB" id="674604at2759"/>
<dbReference type="Gene3D" id="2.130.10.10">
    <property type="entry name" value="YVTN repeat-like/Quinoprotein amine dehydrogenase"/>
    <property type="match status" value="2"/>
</dbReference>
<name>N6T5Z3_DENPD</name>
<organism evidence="3">
    <name type="scientific">Dendroctonus ponderosae</name>
    <name type="common">Mountain pine beetle</name>
    <dbReference type="NCBI Taxonomy" id="77166"/>
    <lineage>
        <taxon>Eukaryota</taxon>
        <taxon>Metazoa</taxon>
        <taxon>Ecdysozoa</taxon>
        <taxon>Arthropoda</taxon>
        <taxon>Hexapoda</taxon>
        <taxon>Insecta</taxon>
        <taxon>Pterygota</taxon>
        <taxon>Neoptera</taxon>
        <taxon>Endopterygota</taxon>
        <taxon>Coleoptera</taxon>
        <taxon>Polyphaga</taxon>
        <taxon>Cucujiformia</taxon>
        <taxon>Curculionidae</taxon>
        <taxon>Scolytinae</taxon>
        <taxon>Dendroctonus</taxon>
    </lineage>
</organism>
<dbReference type="SUPFAM" id="SSF50978">
    <property type="entry name" value="WD40 repeat-like"/>
    <property type="match status" value="1"/>
</dbReference>
<reference evidence="3" key="1">
    <citation type="journal article" date="2013" name="Genome Biol.">
        <title>Draft genome of the mountain pine beetle, Dendroctonus ponderosae Hopkins, a major forest pest.</title>
        <authorList>
            <person name="Keeling C.I."/>
            <person name="Yuen M.M."/>
            <person name="Liao N.Y."/>
            <person name="Docking T.R."/>
            <person name="Chan S.K."/>
            <person name="Taylor G.A."/>
            <person name="Palmquist D.L."/>
            <person name="Jackman S.D."/>
            <person name="Nguyen A."/>
            <person name="Li M."/>
            <person name="Henderson H."/>
            <person name="Janes J.K."/>
            <person name="Zhao Y."/>
            <person name="Pandoh P."/>
            <person name="Moore R."/>
            <person name="Sperling F.A."/>
            <person name="Huber D.P."/>
            <person name="Birol I."/>
            <person name="Jones S.J."/>
            <person name="Bohlmann J."/>
        </authorList>
    </citation>
    <scope>NUCLEOTIDE SEQUENCE</scope>
</reference>
<protein>
    <submittedName>
        <fullName evidence="3">Uncharacterized protein</fullName>
    </submittedName>
</protein>
<dbReference type="PANTHER" id="PTHR47326">
    <property type="entry name" value="TRANSPOSABLE ELEMENT TC3 TRANSPOSASE-LIKE PROTEIN"/>
    <property type="match status" value="1"/>
</dbReference>
<sequence>MARPHTNVDRLLFHLYRQAMENKSTCRSTQSIATYTPSRQRRVVEYDLFSTLLHSGGPIISSDMSIKFWDFQQSFECIRTMLGHDHSVSSVAFIPTGDFVVSCSRDKTIKMWEVSTGYCIRTYTGHREWAAGNSYWIRTVPNQHPWSLNVWCGIIGDRIIGPHLFERHVNGNMYTNFLRNNLSQLLNQNMNVWFQQDGAPLHYVVEARSQLDKIFPNKWIGRGDPVNWPARSPDLTPLDFFAGASQDGSLLASCSNDQSVRIWSVTSKECRNELRGHEHVVECIAWAPDASASAINEAAGADNKKGAHMGPFLASGSRDKTIRLVYTKYTG</sequence>
<dbReference type="Pfam" id="PF00400">
    <property type="entry name" value="WD40"/>
    <property type="match status" value="3"/>
</dbReference>
<dbReference type="InterPro" id="IPR036322">
    <property type="entry name" value="WD40_repeat_dom_sf"/>
</dbReference>
<gene>
    <name evidence="3" type="ORF">YQE_10306</name>
</gene>
<dbReference type="InterPro" id="IPR019775">
    <property type="entry name" value="WD40_repeat_CS"/>
</dbReference>
<evidence type="ECO:0000256" key="2">
    <source>
        <dbReference type="ARBA" id="ARBA00022737"/>
    </source>
</evidence>
<accession>N6T5Z3</accession>
<dbReference type="HOGENOM" id="CLU_840101_0_0_1"/>
<dbReference type="PROSITE" id="PS50082">
    <property type="entry name" value="WD_REPEATS_2"/>
    <property type="match status" value="2"/>
</dbReference>
<keyword evidence="1" id="KW-0853">WD repeat</keyword>
<keyword evidence="2" id="KW-0677">Repeat</keyword>